<dbReference type="Pfam" id="PF00232">
    <property type="entry name" value="Glyco_hydro_1"/>
    <property type="match status" value="1"/>
</dbReference>
<evidence type="ECO:0000256" key="1">
    <source>
        <dbReference type="ARBA" id="ARBA00010838"/>
    </source>
</evidence>
<keyword evidence="8" id="KW-1185">Reference proteome</keyword>
<dbReference type="InterPro" id="IPR001360">
    <property type="entry name" value="Glyco_hydro_1"/>
</dbReference>
<dbReference type="PRINTS" id="PR00131">
    <property type="entry name" value="GLHYDRLASE1"/>
</dbReference>
<keyword evidence="2" id="KW-0017">Alkaloid metabolism</keyword>
<name>A0A8S0V6Y1_OLEEU</name>
<organism evidence="7 8">
    <name type="scientific">Olea europaea subsp. europaea</name>
    <dbReference type="NCBI Taxonomy" id="158383"/>
    <lineage>
        <taxon>Eukaryota</taxon>
        <taxon>Viridiplantae</taxon>
        <taxon>Streptophyta</taxon>
        <taxon>Embryophyta</taxon>
        <taxon>Tracheophyta</taxon>
        <taxon>Spermatophyta</taxon>
        <taxon>Magnoliopsida</taxon>
        <taxon>eudicotyledons</taxon>
        <taxon>Gunneridae</taxon>
        <taxon>Pentapetalae</taxon>
        <taxon>asterids</taxon>
        <taxon>lamiids</taxon>
        <taxon>Lamiales</taxon>
        <taxon>Oleaceae</taxon>
        <taxon>Oleeae</taxon>
        <taxon>Olea</taxon>
    </lineage>
</organism>
<comment type="similarity">
    <text evidence="1 5">Belongs to the glycosyl hydrolase 1 family.</text>
</comment>
<evidence type="ECO:0000256" key="2">
    <source>
        <dbReference type="ARBA" id="ARBA00022589"/>
    </source>
</evidence>
<dbReference type="InterPro" id="IPR033132">
    <property type="entry name" value="GH_1_N_CS"/>
</dbReference>
<dbReference type="EMBL" id="CACTIH010009143">
    <property type="protein sequence ID" value="CAA3025773.1"/>
    <property type="molecule type" value="Genomic_DNA"/>
</dbReference>
<keyword evidence="3" id="KW-0378">Hydrolase</keyword>
<dbReference type="Gramene" id="OE9A060860T1">
    <property type="protein sequence ID" value="OE9A060860C1"/>
    <property type="gene ID" value="OE9A060860"/>
</dbReference>
<dbReference type="Proteomes" id="UP000594638">
    <property type="component" value="Unassembled WGS sequence"/>
</dbReference>
<reference evidence="7 8" key="1">
    <citation type="submission" date="2019-12" db="EMBL/GenBank/DDBJ databases">
        <authorList>
            <person name="Alioto T."/>
            <person name="Alioto T."/>
            <person name="Gomez Garrido J."/>
        </authorList>
    </citation>
    <scope>NUCLEOTIDE SEQUENCE [LARGE SCALE GENOMIC DNA]</scope>
</reference>
<evidence type="ECO:0000256" key="3">
    <source>
        <dbReference type="ARBA" id="ARBA00022801"/>
    </source>
</evidence>
<dbReference type="GO" id="GO:0009821">
    <property type="term" value="P:alkaloid biosynthetic process"/>
    <property type="evidence" value="ECO:0007669"/>
    <property type="project" value="UniProtKB-ARBA"/>
</dbReference>
<evidence type="ECO:0000256" key="5">
    <source>
        <dbReference type="RuleBase" id="RU003690"/>
    </source>
</evidence>
<dbReference type="PANTHER" id="PTHR10353:SF137">
    <property type="entry name" value="MYROSINASE 3-RELATED"/>
    <property type="match status" value="1"/>
</dbReference>
<dbReference type="PROSITE" id="PS00653">
    <property type="entry name" value="GLYCOSYL_HYDROL_F1_2"/>
    <property type="match status" value="1"/>
</dbReference>
<feature type="region of interest" description="Disordered" evidence="6">
    <location>
        <begin position="509"/>
        <end position="547"/>
    </location>
</feature>
<evidence type="ECO:0000256" key="4">
    <source>
        <dbReference type="ARBA" id="ARBA00023295"/>
    </source>
</evidence>
<sequence length="547" mass="62616">MDKSHKTMVSRHDFGKDFVFGAASSAYQIEGAWNVDGKGMSIWDFYTLKEPGIVEDGSNGCVAIEHYNFFKEDVALMKRIGLDSYRFSISWTRILPGGRLSNGLSKEGIKFYNDLIDELVAAGIKPFVTLFHWDIPQCLEEEYGGFLSDKIVKDYCEFAEVCFWNYGDRVKHWITLNEPAYFASQGYAEGTWPPCRGKISEEDVQHRILAHRNIAQPFVTSKEGNPSTEPYIVAHNLIISHAAAVKIYREKYKATQNGKIGMTNVAMWYEPLNDSQEDETAASRAFDFLLGWFVEPMMTGQYPQTMINNVGYRLPRFTEEQSQMVKGSYDFLGVNYYTARYVTNRTKSAPPSYTNDSNVTISTTTSHGIPIGDLAPGTIWLYVYPQGIYKLLMKMKKIYGGNKDDEPVIYITENGTTDKNDKKKTISDYLPDKDRIKYHSMHLLNIKKAMDDGVNVKGYFIWSLFDSFEWNSGYTVRFGIFYVDYLKGYFTRYPKNSAIWYMNFLEPTEQKPPSGLTSGEGQQKLLTEQPEETPEESQGSQKRQRNS</sequence>
<gene>
    <name evidence="7" type="ORF">OLEA9_A060860</name>
</gene>
<proteinExistence type="inferred from homology"/>
<comment type="caution">
    <text evidence="7">The sequence shown here is derived from an EMBL/GenBank/DDBJ whole genome shotgun (WGS) entry which is preliminary data.</text>
</comment>
<dbReference type="GO" id="GO:0005975">
    <property type="term" value="P:carbohydrate metabolic process"/>
    <property type="evidence" value="ECO:0007669"/>
    <property type="project" value="InterPro"/>
</dbReference>
<accession>A0A8S0V6Y1</accession>
<evidence type="ECO:0000313" key="8">
    <source>
        <dbReference type="Proteomes" id="UP000594638"/>
    </source>
</evidence>
<keyword evidence="4" id="KW-0326">Glycosidase</keyword>
<dbReference type="Gene3D" id="3.20.20.80">
    <property type="entry name" value="Glycosidases"/>
    <property type="match status" value="1"/>
</dbReference>
<dbReference type="SUPFAM" id="SSF51445">
    <property type="entry name" value="(Trans)glycosidases"/>
    <property type="match status" value="1"/>
</dbReference>
<dbReference type="PANTHER" id="PTHR10353">
    <property type="entry name" value="GLYCOSYL HYDROLASE"/>
    <property type="match status" value="1"/>
</dbReference>
<dbReference type="InterPro" id="IPR017853">
    <property type="entry name" value="GH"/>
</dbReference>
<evidence type="ECO:0000256" key="6">
    <source>
        <dbReference type="SAM" id="MobiDB-lite"/>
    </source>
</evidence>
<dbReference type="FunFam" id="3.20.20.80:FF:000022">
    <property type="entry name" value="Beta-glucosidase 11"/>
    <property type="match status" value="1"/>
</dbReference>
<evidence type="ECO:0000313" key="7">
    <source>
        <dbReference type="EMBL" id="CAA3025773.1"/>
    </source>
</evidence>
<protein>
    <submittedName>
        <fullName evidence="7">Beta-glucosidase-like</fullName>
    </submittedName>
</protein>
<dbReference type="GO" id="GO:0008422">
    <property type="term" value="F:beta-glucosidase activity"/>
    <property type="evidence" value="ECO:0007669"/>
    <property type="project" value="TreeGrafter"/>
</dbReference>
<dbReference type="OrthoDB" id="907619at2759"/>
<dbReference type="AlphaFoldDB" id="A0A8S0V6Y1"/>